<gene>
    <name evidence="2" type="ORF">HUW50_03155</name>
</gene>
<feature type="transmembrane region" description="Helical" evidence="1">
    <location>
        <begin position="93"/>
        <end position="109"/>
    </location>
</feature>
<name>A0ABX6S1A2_9BACI</name>
<reference evidence="2 3" key="1">
    <citation type="submission" date="2020-06" db="EMBL/GenBank/DDBJ databases">
        <title>Metabacillus dokdonensis sp. nov., isolated from the rhizosphere of Elymus tsukushiensis, a plant native to the Dokdo Islands, Republic of Korea.</title>
        <authorList>
            <person name="Lee S.Y."/>
            <person name="Hwang Y.J."/>
            <person name="Son J.S."/>
            <person name="Ghim S.Y."/>
        </authorList>
    </citation>
    <scope>NUCLEOTIDE SEQUENCE [LARGE SCALE GENOMIC DNA]</scope>
    <source>
        <strain evidence="2 3">KUDC1714</strain>
    </source>
</reference>
<dbReference type="RefSeq" id="WP_185653680.1">
    <property type="nucleotide sequence ID" value="NZ_CP055263.1"/>
</dbReference>
<evidence type="ECO:0000313" key="2">
    <source>
        <dbReference type="EMBL" id="QNF26630.1"/>
    </source>
</evidence>
<sequence length="123" mass="14416">MSVEGYNYYDETDFTRNIHGKCKSYMYHHVVLTMQDGSSFDGIIEGVDDNGVSVLVGEDATEQERDDFEDQRYGGYGGYGGPRRRFRRFRRQFFPIAALAALSLLPYAYPYPYPYYPPYYPYY</sequence>
<organism evidence="2 3">
    <name type="scientific">Metabacillus elymi</name>
    <dbReference type="NCBI Taxonomy" id="2745198"/>
    <lineage>
        <taxon>Bacteria</taxon>
        <taxon>Bacillati</taxon>
        <taxon>Bacillota</taxon>
        <taxon>Bacilli</taxon>
        <taxon>Bacillales</taxon>
        <taxon>Bacillaceae</taxon>
        <taxon>Metabacillus</taxon>
    </lineage>
</organism>
<protein>
    <submittedName>
        <fullName evidence="2">Uncharacterized protein</fullName>
    </submittedName>
</protein>
<evidence type="ECO:0000313" key="3">
    <source>
        <dbReference type="Proteomes" id="UP000515490"/>
    </source>
</evidence>
<keyword evidence="1" id="KW-1133">Transmembrane helix</keyword>
<keyword evidence="1" id="KW-0472">Membrane</keyword>
<accession>A0ABX6S1A2</accession>
<keyword evidence="3" id="KW-1185">Reference proteome</keyword>
<dbReference type="Proteomes" id="UP000515490">
    <property type="component" value="Chromosome"/>
</dbReference>
<dbReference type="EMBL" id="CP055263">
    <property type="protein sequence ID" value="QNF26630.1"/>
    <property type="molecule type" value="Genomic_DNA"/>
</dbReference>
<proteinExistence type="predicted"/>
<keyword evidence="1" id="KW-0812">Transmembrane</keyword>
<evidence type="ECO:0000256" key="1">
    <source>
        <dbReference type="SAM" id="Phobius"/>
    </source>
</evidence>